<sequence length="157" mass="17717">MGKKNNFRKTWKTLTELGQEFGVSAVKFGNLLKQHGLREKDGEPSQLAKDGAIFEKITPKEGKPYYLWHSQKTSEYLVSQGVAKNSVSAEDAEKMTSARKLARSYMEAQKLDDEGSKLGYMMLSEMVDDIKKVGLERFNQALKSIGYKGDEVNLEGW</sequence>
<accession>A0A846HIZ5</accession>
<dbReference type="AlphaFoldDB" id="A0A846HIZ5"/>
<evidence type="ECO:0000313" key="1">
    <source>
        <dbReference type="EMBL" id="NEU76674.1"/>
    </source>
</evidence>
<reference evidence="1 2" key="1">
    <citation type="journal article" date="2015" name="Genome Announc.">
        <title>Draft Genome Sequence of Cyanobacterium Hassallia byssoidea Strain VB512170, Isolated from Monuments in India.</title>
        <authorList>
            <person name="Singh D."/>
            <person name="Chandrababunaidu M.M."/>
            <person name="Panda A."/>
            <person name="Sen D."/>
            <person name="Bhattacharyya S."/>
            <person name="Adhikary S.P."/>
            <person name="Tripathy S."/>
        </authorList>
    </citation>
    <scope>NUCLEOTIDE SEQUENCE [LARGE SCALE GENOMIC DNA]</scope>
    <source>
        <strain evidence="1 2">VB512170</strain>
    </source>
</reference>
<keyword evidence="2" id="KW-1185">Reference proteome</keyword>
<name>A0A846HIZ5_9CYAN</name>
<dbReference type="EMBL" id="JTCM02000125">
    <property type="protein sequence ID" value="NEU76674.1"/>
    <property type="molecule type" value="Genomic_DNA"/>
</dbReference>
<dbReference type="Proteomes" id="UP000031549">
    <property type="component" value="Unassembled WGS sequence"/>
</dbReference>
<organism evidence="1 2">
    <name type="scientific">Hassallia byssoidea VB512170</name>
    <dbReference type="NCBI Taxonomy" id="1304833"/>
    <lineage>
        <taxon>Bacteria</taxon>
        <taxon>Bacillati</taxon>
        <taxon>Cyanobacteriota</taxon>
        <taxon>Cyanophyceae</taxon>
        <taxon>Nostocales</taxon>
        <taxon>Tolypothrichaceae</taxon>
        <taxon>Hassallia</taxon>
    </lineage>
</organism>
<evidence type="ECO:0000313" key="2">
    <source>
        <dbReference type="Proteomes" id="UP000031549"/>
    </source>
</evidence>
<gene>
    <name evidence="1" type="ORF">PI95_030250</name>
</gene>
<proteinExistence type="predicted"/>
<protein>
    <submittedName>
        <fullName evidence="1">Uncharacterized protein</fullName>
    </submittedName>
</protein>
<comment type="caution">
    <text evidence="1">The sequence shown here is derived from an EMBL/GenBank/DDBJ whole genome shotgun (WGS) entry which is preliminary data.</text>
</comment>